<dbReference type="EMBL" id="VOHS01000069">
    <property type="protein sequence ID" value="TWV91996.1"/>
    <property type="molecule type" value="Genomic_DNA"/>
</dbReference>
<reference evidence="1 2" key="1">
    <citation type="submission" date="2019-08" db="EMBL/GenBank/DDBJ databases">
        <title>Whole genome sequencing of chitin degrading bacteria Chitinophaga pinensis YS16.</title>
        <authorList>
            <person name="Singh R.P."/>
            <person name="Manchanda G."/>
            <person name="Maurya I.K."/>
            <person name="Joshi N.K."/>
            <person name="Srivastava A.K."/>
        </authorList>
    </citation>
    <scope>NUCLEOTIDE SEQUENCE [LARGE SCALE GENOMIC DNA]</scope>
    <source>
        <strain evidence="1 2">YS-16</strain>
    </source>
</reference>
<dbReference type="RefSeq" id="WP_146308230.1">
    <property type="nucleotide sequence ID" value="NZ_VOHS01000069.1"/>
</dbReference>
<proteinExistence type="predicted"/>
<evidence type="ECO:0000313" key="1">
    <source>
        <dbReference type="EMBL" id="TWV91996.1"/>
    </source>
</evidence>
<accession>A0A5C6LJM7</accession>
<name>A0A5C6LJM7_9BACT</name>
<organism evidence="1 2">
    <name type="scientific">Chitinophaga pinensis</name>
    <dbReference type="NCBI Taxonomy" id="79329"/>
    <lineage>
        <taxon>Bacteria</taxon>
        <taxon>Pseudomonadati</taxon>
        <taxon>Bacteroidota</taxon>
        <taxon>Chitinophagia</taxon>
        <taxon>Chitinophagales</taxon>
        <taxon>Chitinophagaceae</taxon>
        <taxon>Chitinophaga</taxon>
    </lineage>
</organism>
<keyword evidence="2" id="KW-1185">Reference proteome</keyword>
<protein>
    <submittedName>
        <fullName evidence="1">Uncharacterized protein</fullName>
    </submittedName>
</protein>
<sequence>MELIINIKVAGRKHAILEKKPIEIDDIGNNPTVRELITAVVTQQVIAYNNKPLEKNVLPFLTNEQIEGQTASGKVGFGSIYNEQKADLPKAQETALQAFEDGMFAVFADEEELILLSDHFALNPATVITFIRLTFLAGSYW</sequence>
<gene>
    <name evidence="1" type="ORF">FEF09_28465</name>
</gene>
<comment type="caution">
    <text evidence="1">The sequence shown here is derived from an EMBL/GenBank/DDBJ whole genome shotgun (WGS) entry which is preliminary data.</text>
</comment>
<evidence type="ECO:0000313" key="2">
    <source>
        <dbReference type="Proteomes" id="UP000318815"/>
    </source>
</evidence>
<dbReference type="AlphaFoldDB" id="A0A5C6LJM7"/>
<dbReference type="OrthoDB" id="9808343at2"/>
<dbReference type="Proteomes" id="UP000318815">
    <property type="component" value="Unassembled WGS sequence"/>
</dbReference>